<dbReference type="InterPro" id="IPR051127">
    <property type="entry name" value="Fungal_SecMet_Regulators"/>
</dbReference>
<dbReference type="Pfam" id="PF04082">
    <property type="entry name" value="Fungal_trans"/>
    <property type="match status" value="1"/>
</dbReference>
<evidence type="ECO:0000313" key="7">
    <source>
        <dbReference type="Proteomes" id="UP000076552"/>
    </source>
</evidence>
<dbReference type="InterPro" id="IPR007219">
    <property type="entry name" value="XnlR_reg_dom"/>
</dbReference>
<organism evidence="6 7">
    <name type="scientific">Colletotrichum tofieldiae</name>
    <dbReference type="NCBI Taxonomy" id="708197"/>
    <lineage>
        <taxon>Eukaryota</taxon>
        <taxon>Fungi</taxon>
        <taxon>Dikarya</taxon>
        <taxon>Ascomycota</taxon>
        <taxon>Pezizomycotina</taxon>
        <taxon>Sordariomycetes</taxon>
        <taxon>Hypocreomycetidae</taxon>
        <taxon>Glomerellales</taxon>
        <taxon>Glomerellaceae</taxon>
        <taxon>Colletotrichum</taxon>
        <taxon>Colletotrichum spaethianum species complex</taxon>
    </lineage>
</organism>
<comment type="caution">
    <text evidence="6">The sequence shown here is derived from an EMBL/GenBank/DDBJ whole genome shotgun (WGS) entry which is preliminary data.</text>
</comment>
<dbReference type="PANTHER" id="PTHR47424">
    <property type="entry name" value="REGULATORY PROTEIN GAL4"/>
    <property type="match status" value="1"/>
</dbReference>
<feature type="region of interest" description="Disordered" evidence="4">
    <location>
        <begin position="57"/>
        <end position="96"/>
    </location>
</feature>
<dbReference type="GO" id="GO:0008270">
    <property type="term" value="F:zinc ion binding"/>
    <property type="evidence" value="ECO:0007669"/>
    <property type="project" value="InterPro"/>
</dbReference>
<gene>
    <name evidence="6" type="ORF">CT0861_11987</name>
</gene>
<dbReference type="GO" id="GO:0000981">
    <property type="term" value="F:DNA-binding transcription factor activity, RNA polymerase II-specific"/>
    <property type="evidence" value="ECO:0007669"/>
    <property type="project" value="TreeGrafter"/>
</dbReference>
<accession>A0A166N4C5</accession>
<dbReference type="AlphaFoldDB" id="A0A166N4C5"/>
<reference evidence="6 7" key="1">
    <citation type="submission" date="2015-06" db="EMBL/GenBank/DDBJ databases">
        <title>Survival trade-offs in plant roots during colonization by closely related pathogenic and mutualistic fungi.</title>
        <authorList>
            <person name="Hacquard S."/>
            <person name="Kracher B."/>
            <person name="Hiruma K."/>
            <person name="Weinman A."/>
            <person name="Muench P."/>
            <person name="Garrido Oter R."/>
            <person name="Ver Loren van Themaat E."/>
            <person name="Dallerey J.-F."/>
            <person name="Damm U."/>
            <person name="Henrissat B."/>
            <person name="Lespinet O."/>
            <person name="Thon M."/>
            <person name="Kemen E."/>
            <person name="McHardy A.C."/>
            <person name="Schulze-Lefert P."/>
            <person name="O'Connell R.J."/>
        </authorList>
    </citation>
    <scope>NUCLEOTIDE SEQUENCE [LARGE SCALE GENOMIC DNA]</scope>
    <source>
        <strain evidence="6 7">0861</strain>
    </source>
</reference>
<dbReference type="EMBL" id="LFIV01000228">
    <property type="protein sequence ID" value="KZL65295.1"/>
    <property type="molecule type" value="Genomic_DNA"/>
</dbReference>
<feature type="domain" description="Xylanolytic transcriptional activator regulatory" evidence="5">
    <location>
        <begin position="307"/>
        <end position="376"/>
    </location>
</feature>
<keyword evidence="3" id="KW-0539">Nucleus</keyword>
<keyword evidence="7" id="KW-1185">Reference proteome</keyword>
<protein>
    <recommendedName>
        <fullName evidence="5">Xylanolytic transcriptional activator regulatory domain-containing protein</fullName>
    </recommendedName>
</protein>
<dbReference type="GO" id="GO:0005634">
    <property type="term" value="C:nucleus"/>
    <property type="evidence" value="ECO:0007669"/>
    <property type="project" value="TreeGrafter"/>
</dbReference>
<evidence type="ECO:0000256" key="4">
    <source>
        <dbReference type="SAM" id="MobiDB-lite"/>
    </source>
</evidence>
<evidence type="ECO:0000259" key="5">
    <source>
        <dbReference type="SMART" id="SM00906"/>
    </source>
</evidence>
<dbReference type="CDD" id="cd12148">
    <property type="entry name" value="fungal_TF_MHR"/>
    <property type="match status" value="1"/>
</dbReference>
<dbReference type="Proteomes" id="UP000076552">
    <property type="component" value="Unassembled WGS sequence"/>
</dbReference>
<sequence length="708" mass="77980">MHVVCDASNATTARRVLIAKRCSNTSATRTSTLSQAHEEIDQLRQRIRELENELREHRNKLSNPLTRRQEGLPQTPESLSNPFPNAEGGHGKAINEPWDGALLRPARSAHSTWFGPSSLYFFIHRLGVFLSTEIEHAQPDHMLLRSGRSAHPIDRSTAVGKDASRLLRPLSGQSSQGVYLDSVQEEFFINLFWQTYHTSLFAIIDEAEFKKEYQALYVQVPTGYVRKPSALVDLVVAMCMQYGASTMPSGRQGKIVEDNDSTIAGRWHYRRAQALLAGEMESPTISTLQCHLLSAVYACGASFHNMADSICALAVRTAYMLGLHIDPSPKLAEGERQSRRRLWWAVYALDSKVGMKLGRPFLLHISCAMPQLPDDQLGAAVLSGSAFAPIANNATWLSFSLHQLNLFRTVRAAHTALYSQDFSLQSGKTIWDDISSLEKAANQLSCHALTLDKWVETVPGALKTKREKEGCSFSVDGTALIFEQYAPLWLQRQRLLLEMEYHHLCSNLYRPFISFNSEPSQGSRAEAMATRSVDHAIMLSKITLQALSSTAILDGWHEAFQWQWNAAITLAGYILASPHQPSALAARNALELTLSVFDTFGASIGTAANAACVVRMLCNKIDNAVSIFHSNASWNTAGGPKGAQLEPRGSSTDDGLSTDILDGSIPSHFSLEGQNFDFLELAVGVDAWADMDMFGFGDMGLSIEASTG</sequence>
<keyword evidence="1" id="KW-0805">Transcription regulation</keyword>
<dbReference type="GO" id="GO:0006351">
    <property type="term" value="P:DNA-templated transcription"/>
    <property type="evidence" value="ECO:0007669"/>
    <property type="project" value="InterPro"/>
</dbReference>
<dbReference type="CDD" id="cd14724">
    <property type="entry name" value="ZIP_Gal4-like_1"/>
    <property type="match status" value="1"/>
</dbReference>
<evidence type="ECO:0000256" key="3">
    <source>
        <dbReference type="ARBA" id="ARBA00023242"/>
    </source>
</evidence>
<name>A0A166N4C5_9PEZI</name>
<evidence type="ECO:0000313" key="6">
    <source>
        <dbReference type="EMBL" id="KZL65295.1"/>
    </source>
</evidence>
<proteinExistence type="predicted"/>
<dbReference type="GO" id="GO:0000978">
    <property type="term" value="F:RNA polymerase II cis-regulatory region sequence-specific DNA binding"/>
    <property type="evidence" value="ECO:0007669"/>
    <property type="project" value="TreeGrafter"/>
</dbReference>
<dbReference type="PANTHER" id="PTHR47424:SF12">
    <property type="entry name" value="TRANSCRIPTION FACTOR ASQA"/>
    <property type="match status" value="1"/>
</dbReference>
<keyword evidence="2" id="KW-0804">Transcription</keyword>
<evidence type="ECO:0000256" key="1">
    <source>
        <dbReference type="ARBA" id="ARBA00023015"/>
    </source>
</evidence>
<dbReference type="GO" id="GO:0000435">
    <property type="term" value="P:positive regulation of transcription from RNA polymerase II promoter by galactose"/>
    <property type="evidence" value="ECO:0007669"/>
    <property type="project" value="TreeGrafter"/>
</dbReference>
<evidence type="ECO:0000256" key="2">
    <source>
        <dbReference type="ARBA" id="ARBA00023163"/>
    </source>
</evidence>
<dbReference type="SMART" id="SM00906">
    <property type="entry name" value="Fungal_trans"/>
    <property type="match status" value="1"/>
</dbReference>